<gene>
    <name evidence="1" type="ORF">GCM10023149_45120</name>
</gene>
<evidence type="ECO:0008006" key="3">
    <source>
        <dbReference type="Google" id="ProtNLM"/>
    </source>
</evidence>
<evidence type="ECO:0000313" key="1">
    <source>
        <dbReference type="EMBL" id="GAA4336407.1"/>
    </source>
</evidence>
<proteinExistence type="predicted"/>
<dbReference type="Pfam" id="PF13715">
    <property type="entry name" value="CarbopepD_reg_2"/>
    <property type="match status" value="1"/>
</dbReference>
<protein>
    <recommendedName>
        <fullName evidence="3">Carboxypeptidase-like protein</fullName>
    </recommendedName>
</protein>
<keyword evidence="2" id="KW-1185">Reference proteome</keyword>
<dbReference type="RefSeq" id="WP_345213458.1">
    <property type="nucleotide sequence ID" value="NZ_BAABFT010000017.1"/>
</dbReference>
<evidence type="ECO:0000313" key="2">
    <source>
        <dbReference type="Proteomes" id="UP001500582"/>
    </source>
</evidence>
<dbReference type="Gene3D" id="2.60.40.1120">
    <property type="entry name" value="Carboxypeptidase-like, regulatory domain"/>
    <property type="match status" value="1"/>
</dbReference>
<dbReference type="InterPro" id="IPR008969">
    <property type="entry name" value="CarboxyPept-like_regulatory"/>
</dbReference>
<reference evidence="2" key="1">
    <citation type="journal article" date="2019" name="Int. J. Syst. Evol. Microbiol.">
        <title>The Global Catalogue of Microorganisms (GCM) 10K type strain sequencing project: providing services to taxonomists for standard genome sequencing and annotation.</title>
        <authorList>
            <consortium name="The Broad Institute Genomics Platform"/>
            <consortium name="The Broad Institute Genome Sequencing Center for Infectious Disease"/>
            <person name="Wu L."/>
            <person name="Ma J."/>
        </authorList>
    </citation>
    <scope>NUCLEOTIDE SEQUENCE [LARGE SCALE GENOMIC DNA]</scope>
    <source>
        <strain evidence="2">JCM 17705</strain>
    </source>
</reference>
<name>A0ABP8HAC2_9SPHI</name>
<comment type="caution">
    <text evidence="1">The sequence shown here is derived from an EMBL/GenBank/DDBJ whole genome shotgun (WGS) entry which is preliminary data.</text>
</comment>
<sequence length="242" mass="28103">MNVTAQLKLLFLFVIYFFYAELVQAQTVQGKIYEMGTKNAISSAEISIISKAEHVYTDTNGNFQIKAAINDLLVIAAKGYRSDTILLTNLKFKQIYLLQIERWLAGVKINANKAVSTKTFQYQDPDFHNQTVKKQMDDDGNYKGGLSLRLWYWKKDEKRKKKIEKLINDEETAINIDRVFCKDTVQKYIPVGDEEINSFIKRYKPSLAVFQANSFNLLLYLNSAYKNFKTLSKDERIRSELF</sequence>
<dbReference type="SUPFAM" id="SSF49464">
    <property type="entry name" value="Carboxypeptidase regulatory domain-like"/>
    <property type="match status" value="1"/>
</dbReference>
<dbReference type="Proteomes" id="UP001500582">
    <property type="component" value="Unassembled WGS sequence"/>
</dbReference>
<organism evidence="1 2">
    <name type="scientific">Mucilaginibacter gynuensis</name>
    <dbReference type="NCBI Taxonomy" id="1302236"/>
    <lineage>
        <taxon>Bacteria</taxon>
        <taxon>Pseudomonadati</taxon>
        <taxon>Bacteroidota</taxon>
        <taxon>Sphingobacteriia</taxon>
        <taxon>Sphingobacteriales</taxon>
        <taxon>Sphingobacteriaceae</taxon>
        <taxon>Mucilaginibacter</taxon>
    </lineage>
</organism>
<dbReference type="EMBL" id="BAABFT010000017">
    <property type="protein sequence ID" value="GAA4336407.1"/>
    <property type="molecule type" value="Genomic_DNA"/>
</dbReference>
<accession>A0ABP8HAC2</accession>